<dbReference type="InParanoid" id="A0A151ZH65"/>
<organism evidence="1 2">
    <name type="scientific">Tieghemostelium lacteum</name>
    <name type="common">Slime mold</name>
    <name type="synonym">Dictyostelium lacteum</name>
    <dbReference type="NCBI Taxonomy" id="361077"/>
    <lineage>
        <taxon>Eukaryota</taxon>
        <taxon>Amoebozoa</taxon>
        <taxon>Evosea</taxon>
        <taxon>Eumycetozoa</taxon>
        <taxon>Dictyostelia</taxon>
        <taxon>Dictyosteliales</taxon>
        <taxon>Raperosteliaceae</taxon>
        <taxon>Tieghemostelium</taxon>
    </lineage>
</organism>
<dbReference type="OMA" id="PEICVEF"/>
<comment type="caution">
    <text evidence="1">The sequence shown here is derived from an EMBL/GenBank/DDBJ whole genome shotgun (WGS) entry which is preliminary data.</text>
</comment>
<name>A0A151ZH65_TIELA</name>
<dbReference type="AlphaFoldDB" id="A0A151ZH65"/>
<sequence>MEENEYSIVWSNTINSLLKDTESDDSDDLIKIIMSLIETLRNRGYNIPHSDWDLFYSIIASMDRFYTGADLPSGLTYIPINSALQLFNYFVDIYDSLPKDINHPIRKMLDLQRIRNRKVFFYKTLMSILHKTSHQEFVTILRLIDIILPEICVEFKMLSVRLKIQFIRSYVNGKTKNKIIRYILNDLLSINKPIVGKIANEISELVNVYYQANIPYSKLKHTSYFSKSSDLGTQSEIFQEEMGPLEFFVLMLSQFLQSTLSILECTNNNDSISSSYDNNNSQGSSSQLQTIDWHDVAKKTNDFIDSINESKSGSAFNVHFIDNNLSTMKYLVNLKNQ</sequence>
<evidence type="ECO:0000313" key="2">
    <source>
        <dbReference type="Proteomes" id="UP000076078"/>
    </source>
</evidence>
<evidence type="ECO:0000313" key="1">
    <source>
        <dbReference type="EMBL" id="KYQ93306.1"/>
    </source>
</evidence>
<accession>A0A151ZH65</accession>
<proteinExistence type="predicted"/>
<gene>
    <name evidence="1" type="ORF">DLAC_05971</name>
</gene>
<protein>
    <submittedName>
        <fullName evidence="1">Uncharacterized protein</fullName>
    </submittedName>
</protein>
<keyword evidence="2" id="KW-1185">Reference proteome</keyword>
<dbReference type="EMBL" id="LODT01000028">
    <property type="protein sequence ID" value="KYQ93306.1"/>
    <property type="molecule type" value="Genomic_DNA"/>
</dbReference>
<reference evidence="1 2" key="1">
    <citation type="submission" date="2015-12" db="EMBL/GenBank/DDBJ databases">
        <title>Dictyostelia acquired genes for synthesis and detection of signals that induce cell-type specialization by lateral gene transfer from prokaryotes.</title>
        <authorList>
            <person name="Gloeckner G."/>
            <person name="Schaap P."/>
        </authorList>
    </citation>
    <scope>NUCLEOTIDE SEQUENCE [LARGE SCALE GENOMIC DNA]</scope>
    <source>
        <strain evidence="1 2">TK</strain>
    </source>
</reference>
<dbReference type="FunCoup" id="A0A151ZH65">
    <property type="interactions" value="425"/>
</dbReference>
<dbReference type="Proteomes" id="UP000076078">
    <property type="component" value="Unassembled WGS sequence"/>
</dbReference>